<evidence type="ECO:0000313" key="2">
    <source>
        <dbReference type="EnsemblMetazoa" id="CLYHEMP012088.1"/>
    </source>
</evidence>
<dbReference type="Pfam" id="PF13621">
    <property type="entry name" value="Cupin_8"/>
    <property type="match status" value="1"/>
</dbReference>
<dbReference type="SUPFAM" id="SSF51197">
    <property type="entry name" value="Clavaminate synthase-like"/>
    <property type="match status" value="1"/>
</dbReference>
<dbReference type="InterPro" id="IPR003347">
    <property type="entry name" value="JmjC_dom"/>
</dbReference>
<reference evidence="2" key="1">
    <citation type="submission" date="2021-01" db="UniProtKB">
        <authorList>
            <consortium name="EnsemblMetazoa"/>
        </authorList>
    </citation>
    <scope>IDENTIFICATION</scope>
</reference>
<dbReference type="Proteomes" id="UP000594262">
    <property type="component" value="Unplaced"/>
</dbReference>
<dbReference type="GeneID" id="136816931"/>
<dbReference type="InterPro" id="IPR041667">
    <property type="entry name" value="Cupin_8"/>
</dbReference>
<dbReference type="PANTHER" id="PTHR12461">
    <property type="entry name" value="HYPOXIA-INDUCIBLE FACTOR 1 ALPHA INHIBITOR-RELATED"/>
    <property type="match status" value="1"/>
</dbReference>
<accession>A0A7M5VD01</accession>
<dbReference type="PANTHER" id="PTHR12461:SF95">
    <property type="entry name" value="JMJC DOMAIN-CONTAINING PROTEIN"/>
    <property type="match status" value="1"/>
</dbReference>
<organism evidence="2 3">
    <name type="scientific">Clytia hemisphaerica</name>
    <dbReference type="NCBI Taxonomy" id="252671"/>
    <lineage>
        <taxon>Eukaryota</taxon>
        <taxon>Metazoa</taxon>
        <taxon>Cnidaria</taxon>
        <taxon>Hydrozoa</taxon>
        <taxon>Hydroidolina</taxon>
        <taxon>Leptothecata</taxon>
        <taxon>Obeliida</taxon>
        <taxon>Clytiidae</taxon>
        <taxon>Clytia</taxon>
    </lineage>
</organism>
<feature type="domain" description="JmjC" evidence="1">
    <location>
        <begin position="95"/>
        <end position="253"/>
    </location>
</feature>
<dbReference type="GO" id="GO:0005634">
    <property type="term" value="C:nucleus"/>
    <property type="evidence" value="ECO:0007669"/>
    <property type="project" value="TreeGrafter"/>
</dbReference>
<evidence type="ECO:0000313" key="3">
    <source>
        <dbReference type="Proteomes" id="UP000594262"/>
    </source>
</evidence>
<dbReference type="GO" id="GO:0051864">
    <property type="term" value="F:histone H3K36 demethylase activity"/>
    <property type="evidence" value="ECO:0007669"/>
    <property type="project" value="TreeGrafter"/>
</dbReference>
<dbReference type="PROSITE" id="PS51184">
    <property type="entry name" value="JMJC"/>
    <property type="match status" value="1"/>
</dbReference>
<dbReference type="EnsemblMetazoa" id="CLYHEMT012088.1">
    <property type="protein sequence ID" value="CLYHEMP012088.1"/>
    <property type="gene ID" value="CLYHEMG012088"/>
</dbReference>
<evidence type="ECO:0000259" key="1">
    <source>
        <dbReference type="PROSITE" id="PS51184"/>
    </source>
</evidence>
<protein>
    <recommendedName>
        <fullName evidence="1">JmjC domain-containing protein</fullName>
    </recommendedName>
</protein>
<proteinExistence type="predicted"/>
<name>A0A7M5VD01_9CNID</name>
<dbReference type="OrthoDB" id="47172at2759"/>
<dbReference type="Gene3D" id="2.60.120.650">
    <property type="entry name" value="Cupin"/>
    <property type="match status" value="1"/>
</dbReference>
<dbReference type="SMART" id="SM00558">
    <property type="entry name" value="JmjC"/>
    <property type="match status" value="1"/>
</dbReference>
<keyword evidence="3" id="KW-1185">Reference proteome</keyword>
<dbReference type="AlphaFoldDB" id="A0A7M5VD01"/>
<sequence length="340" mass="39754">MSKVDIVENISVEDFETKYLNAEKPVLIKNYTKEWKALNWTLESMKEKAGHNEVFVRRNTAQESYKIGQKYNIQSMKFANYIDNLMKGNEASRTSYLAVQNIGRALPELSKDIEVPTYVKKLHGGPFLWLVRKGHYEFCHFDPDDNFLIVLSGEKRVRLYPAKELINMYPNELGSKGRTIQSRVDCDSPDFKTHPKFNGVECYECTVRSGEMLFFPAFWWHQVTSVEQTISVNMFFGNDGENAYVSKIMSTKQMGCFEYWLLNIVQQNLDKQQFQKVLQYLDGSLKYFLLKQWHEVPTDEQIEKLVALILNYCGLDKMPEKDVRLNHPPPLKIRGLLWRS</sequence>
<dbReference type="RefSeq" id="XP_066929371.1">
    <property type="nucleotide sequence ID" value="XM_067073270.1"/>
</dbReference>